<keyword evidence="2" id="KW-1185">Reference proteome</keyword>
<evidence type="ECO:0000313" key="2">
    <source>
        <dbReference type="Proteomes" id="UP001610334"/>
    </source>
</evidence>
<accession>A0ABR4I565</accession>
<reference evidence="1 2" key="1">
    <citation type="submission" date="2024-07" db="EMBL/GenBank/DDBJ databases">
        <title>Section-level genome sequencing and comparative genomics of Aspergillus sections Usti and Cavernicolus.</title>
        <authorList>
            <consortium name="Lawrence Berkeley National Laboratory"/>
            <person name="Nybo J.L."/>
            <person name="Vesth T.C."/>
            <person name="Theobald S."/>
            <person name="Frisvad J.C."/>
            <person name="Larsen T.O."/>
            <person name="Kjaerboelling I."/>
            <person name="Rothschild-Mancinelli K."/>
            <person name="Lyhne E.K."/>
            <person name="Kogle M.E."/>
            <person name="Barry K."/>
            <person name="Clum A."/>
            <person name="Na H."/>
            <person name="Ledsgaard L."/>
            <person name="Lin J."/>
            <person name="Lipzen A."/>
            <person name="Kuo A."/>
            <person name="Riley R."/>
            <person name="Mondo S."/>
            <person name="Labutti K."/>
            <person name="Haridas S."/>
            <person name="Pangalinan J."/>
            <person name="Salamov A.A."/>
            <person name="Simmons B.A."/>
            <person name="Magnuson J.K."/>
            <person name="Chen J."/>
            <person name="Drula E."/>
            <person name="Henrissat B."/>
            <person name="Wiebenga A."/>
            <person name="Lubbers R.J."/>
            <person name="Gomes A.C."/>
            <person name="Makela M.R."/>
            <person name="Stajich J."/>
            <person name="Grigoriev I.V."/>
            <person name="Mortensen U.H."/>
            <person name="De Vries R.P."/>
            <person name="Baker S.E."/>
            <person name="Andersen M.R."/>
        </authorList>
    </citation>
    <scope>NUCLEOTIDE SEQUENCE [LARGE SCALE GENOMIC DNA]</scope>
    <source>
        <strain evidence="1 2">CBS 588.65</strain>
    </source>
</reference>
<dbReference type="Gene3D" id="3.80.10.10">
    <property type="entry name" value="Ribonuclease Inhibitor"/>
    <property type="match status" value="1"/>
</dbReference>
<dbReference type="InterPro" id="IPR032675">
    <property type="entry name" value="LRR_dom_sf"/>
</dbReference>
<evidence type="ECO:0000313" key="1">
    <source>
        <dbReference type="EMBL" id="KAL2822895.1"/>
    </source>
</evidence>
<name>A0ABR4I565_9EURO</name>
<dbReference type="Proteomes" id="UP001610334">
    <property type="component" value="Unassembled WGS sequence"/>
</dbReference>
<sequence length="312" mass="35013">MRTRLRSVLHSSPNVDALEAKILNLEALANRDCRPLVILLLIYLPNLSTLYMHLPETDLVGLVLKEILRCHENGSLLPCLRHLAHLHLLAEVPAAAPDAPWSPMVSRPVLKLRDFWPCLWFPSLHTLALYDLDPKGAASLLERQHKSGKMCRVEELRLVISAGSGSASTGSDIRALLSMAPSLTRLSLNWDQGEFSLPDLWNALQHHRDTLEDLDLYYNASSLDDRPPASFGSLQEFSQLKRLDIQMYVLYGMANEWLSSQHITEILPESIDTLVLNLDWANKEAPDSLASFVATQVTSLMAQRQRPLTCLV</sequence>
<protein>
    <submittedName>
        <fullName evidence="1">Uncharacterized protein</fullName>
    </submittedName>
</protein>
<proteinExistence type="predicted"/>
<gene>
    <name evidence="1" type="ORF">BJX63DRAFT_955</name>
</gene>
<dbReference type="SUPFAM" id="SSF52047">
    <property type="entry name" value="RNI-like"/>
    <property type="match status" value="1"/>
</dbReference>
<comment type="caution">
    <text evidence="1">The sequence shown here is derived from an EMBL/GenBank/DDBJ whole genome shotgun (WGS) entry which is preliminary data.</text>
</comment>
<dbReference type="EMBL" id="JBFXLT010000001">
    <property type="protein sequence ID" value="KAL2822895.1"/>
    <property type="molecule type" value="Genomic_DNA"/>
</dbReference>
<organism evidence="1 2">
    <name type="scientific">Aspergillus granulosus</name>
    <dbReference type="NCBI Taxonomy" id="176169"/>
    <lineage>
        <taxon>Eukaryota</taxon>
        <taxon>Fungi</taxon>
        <taxon>Dikarya</taxon>
        <taxon>Ascomycota</taxon>
        <taxon>Pezizomycotina</taxon>
        <taxon>Eurotiomycetes</taxon>
        <taxon>Eurotiomycetidae</taxon>
        <taxon>Eurotiales</taxon>
        <taxon>Aspergillaceae</taxon>
        <taxon>Aspergillus</taxon>
        <taxon>Aspergillus subgen. Nidulantes</taxon>
    </lineage>
</organism>